<proteinExistence type="predicted"/>
<protein>
    <submittedName>
        <fullName evidence="1">Uncharacterized protein</fullName>
    </submittedName>
</protein>
<evidence type="ECO:0000313" key="1">
    <source>
        <dbReference type="EMBL" id="CDW44125.1"/>
    </source>
</evidence>
<dbReference type="EMBL" id="HACA01026764">
    <property type="protein sequence ID" value="CDW44125.1"/>
    <property type="molecule type" value="Transcribed_RNA"/>
</dbReference>
<sequence length="36" mass="4155">MSILLLNYNTIMKLISFTITSKIICYLIDCHLYGSD</sequence>
<dbReference type="AlphaFoldDB" id="A0A0K2V1D2"/>
<accession>A0A0K2V1D2</accession>
<reference evidence="1" key="1">
    <citation type="submission" date="2014-05" db="EMBL/GenBank/DDBJ databases">
        <authorList>
            <person name="Chronopoulou M."/>
        </authorList>
    </citation>
    <scope>NUCLEOTIDE SEQUENCE</scope>
    <source>
        <tissue evidence="1">Whole organism</tissue>
    </source>
</reference>
<name>A0A0K2V1D2_LEPSM</name>
<organism evidence="1">
    <name type="scientific">Lepeophtheirus salmonis</name>
    <name type="common">Salmon louse</name>
    <name type="synonym">Caligus salmonis</name>
    <dbReference type="NCBI Taxonomy" id="72036"/>
    <lineage>
        <taxon>Eukaryota</taxon>
        <taxon>Metazoa</taxon>
        <taxon>Ecdysozoa</taxon>
        <taxon>Arthropoda</taxon>
        <taxon>Crustacea</taxon>
        <taxon>Multicrustacea</taxon>
        <taxon>Hexanauplia</taxon>
        <taxon>Copepoda</taxon>
        <taxon>Siphonostomatoida</taxon>
        <taxon>Caligidae</taxon>
        <taxon>Lepeophtheirus</taxon>
    </lineage>
</organism>